<gene>
    <name evidence="2" type="ORF">FSB_LOCUS2764</name>
</gene>
<evidence type="ECO:0000259" key="1">
    <source>
        <dbReference type="Pfam" id="PF24500"/>
    </source>
</evidence>
<dbReference type="AlphaFoldDB" id="A0A2N9EJB5"/>
<dbReference type="Pfam" id="PF24500">
    <property type="entry name" value="DUF7589"/>
    <property type="match status" value="1"/>
</dbReference>
<name>A0A2N9EJB5_FAGSY</name>
<sequence>MQQDQFGRLLPTFIQVIDLTEQEESEYWSVISAVFEGRQVDSVTSRPSFESITSTSMEASINKKVRLLRTMLQWEQQLRSEASLGQPKQGGKPYVNPGSVVLGEVVIVMLAPWWDNEVEDW</sequence>
<evidence type="ECO:0000313" key="2">
    <source>
        <dbReference type="EMBL" id="SPC74882.1"/>
    </source>
</evidence>
<reference evidence="2" key="1">
    <citation type="submission" date="2018-02" db="EMBL/GenBank/DDBJ databases">
        <authorList>
            <person name="Cohen D.B."/>
            <person name="Kent A.D."/>
        </authorList>
    </citation>
    <scope>NUCLEOTIDE SEQUENCE</scope>
</reference>
<dbReference type="InterPro" id="IPR056011">
    <property type="entry name" value="DUF7589"/>
</dbReference>
<organism evidence="2">
    <name type="scientific">Fagus sylvatica</name>
    <name type="common">Beechnut</name>
    <dbReference type="NCBI Taxonomy" id="28930"/>
    <lineage>
        <taxon>Eukaryota</taxon>
        <taxon>Viridiplantae</taxon>
        <taxon>Streptophyta</taxon>
        <taxon>Embryophyta</taxon>
        <taxon>Tracheophyta</taxon>
        <taxon>Spermatophyta</taxon>
        <taxon>Magnoliopsida</taxon>
        <taxon>eudicotyledons</taxon>
        <taxon>Gunneridae</taxon>
        <taxon>Pentapetalae</taxon>
        <taxon>rosids</taxon>
        <taxon>fabids</taxon>
        <taxon>Fagales</taxon>
        <taxon>Fagaceae</taxon>
        <taxon>Fagus</taxon>
    </lineage>
</organism>
<accession>A0A2N9EJB5</accession>
<dbReference type="EMBL" id="OIVN01000132">
    <property type="protein sequence ID" value="SPC74882.1"/>
    <property type="molecule type" value="Genomic_DNA"/>
</dbReference>
<feature type="domain" description="DUF7589" evidence="1">
    <location>
        <begin position="1"/>
        <end position="37"/>
    </location>
</feature>
<protein>
    <recommendedName>
        <fullName evidence="1">DUF7589 domain-containing protein</fullName>
    </recommendedName>
</protein>
<proteinExistence type="predicted"/>